<dbReference type="GeneID" id="103675441"/>
<dbReference type="Gene3D" id="1.10.530.10">
    <property type="match status" value="1"/>
</dbReference>
<dbReference type="Proteomes" id="UP000261680">
    <property type="component" value="Unplaced"/>
</dbReference>
<dbReference type="InterPro" id="IPR019799">
    <property type="entry name" value="Glyco_hydro_22_CS"/>
</dbReference>
<dbReference type="PRINTS" id="PR00135">
    <property type="entry name" value="LYZLACT"/>
</dbReference>
<evidence type="ECO:0000313" key="6">
    <source>
        <dbReference type="Proteomes" id="UP000261680"/>
    </source>
</evidence>
<sequence length="148" mass="16777">MRSILIITLLSCFWAVYEAKVFSKCELARKLKTMGMDGYHGQSLASWVCMAEHESRFNTRAFNGKNDNGSSDYGIFQLNNKWWCKNGYRSSANGCGTTCSKFLDDDIDDDIICAKRVVRDPQGMSAWRAWVNNCQGRDLSKYLAGCKL</sequence>
<keyword evidence="4" id="KW-0732">Signal</keyword>
<organism evidence="6 7">
    <name type="scientific">Ursus maritimus</name>
    <name type="common">Polar bear</name>
    <name type="synonym">Thalarctos maritimus</name>
    <dbReference type="NCBI Taxonomy" id="29073"/>
    <lineage>
        <taxon>Eukaryota</taxon>
        <taxon>Metazoa</taxon>
        <taxon>Chordata</taxon>
        <taxon>Craniata</taxon>
        <taxon>Vertebrata</taxon>
        <taxon>Euteleostomi</taxon>
        <taxon>Mammalia</taxon>
        <taxon>Eutheria</taxon>
        <taxon>Laurasiatheria</taxon>
        <taxon>Carnivora</taxon>
        <taxon>Caniformia</taxon>
        <taxon>Ursidae</taxon>
        <taxon>Ursus</taxon>
    </lineage>
</organism>
<dbReference type="CDD" id="cd16897">
    <property type="entry name" value="LYZ_C"/>
    <property type="match status" value="1"/>
</dbReference>
<dbReference type="InterPro" id="IPR001916">
    <property type="entry name" value="Glyco_hydro_22"/>
</dbReference>
<protein>
    <submittedName>
        <fullName evidence="7">Lysozyme C, milk isozyme-like</fullName>
    </submittedName>
</protein>
<keyword evidence="6" id="KW-1185">Reference proteome</keyword>
<dbReference type="PROSITE" id="PS00128">
    <property type="entry name" value="GLYCOSYL_HYDROL_F22_1"/>
    <property type="match status" value="1"/>
</dbReference>
<gene>
    <name evidence="7" type="primary">LOC103675441</name>
</gene>
<proteinExistence type="inferred from homology"/>
<keyword evidence="2" id="KW-1015">Disulfide bond</keyword>
<dbReference type="SMART" id="SM00263">
    <property type="entry name" value="LYZ1"/>
    <property type="match status" value="1"/>
</dbReference>
<evidence type="ECO:0000259" key="5">
    <source>
        <dbReference type="PROSITE" id="PS00128"/>
    </source>
</evidence>
<feature type="domain" description="Glycosyl hydrolases family 22 (GH22)" evidence="5">
    <location>
        <begin position="95"/>
        <end position="113"/>
    </location>
</feature>
<dbReference type="STRING" id="29073.ENSUMAP00000008435"/>
<dbReference type="KEGG" id="umr:103675441"/>
<dbReference type="PANTHER" id="PTHR11407:SF69">
    <property type="entry name" value="LYSOZYME C, MILK ISOZYME"/>
    <property type="match status" value="1"/>
</dbReference>
<dbReference type="AlphaFoldDB" id="A0A384D7I1"/>
<dbReference type="FunFam" id="1.10.530.10:FF:000001">
    <property type="entry name" value="Lysozyme C"/>
    <property type="match status" value="1"/>
</dbReference>
<dbReference type="PANTHER" id="PTHR11407">
    <property type="entry name" value="LYSOZYME C"/>
    <property type="match status" value="1"/>
</dbReference>
<comment type="similarity">
    <text evidence="1 3">Belongs to the glycosyl hydrolase 22 family.</text>
</comment>
<dbReference type="InterPro" id="IPR000974">
    <property type="entry name" value="Glyco_hydro_22_lys"/>
</dbReference>
<evidence type="ECO:0000256" key="2">
    <source>
        <dbReference type="ARBA" id="ARBA00023157"/>
    </source>
</evidence>
<dbReference type="PRINTS" id="PR00137">
    <property type="entry name" value="LYSOZYME"/>
</dbReference>
<dbReference type="RefSeq" id="XP_008702739.1">
    <property type="nucleotide sequence ID" value="XM_008704517.1"/>
</dbReference>
<dbReference type="InterPro" id="IPR023346">
    <property type="entry name" value="Lysozyme-like_dom_sf"/>
</dbReference>
<dbReference type="OrthoDB" id="17373at2759"/>
<feature type="chain" id="PRO_5017021053" evidence="4">
    <location>
        <begin position="20"/>
        <end position="148"/>
    </location>
</feature>
<dbReference type="GO" id="GO:0003796">
    <property type="term" value="F:lysozyme activity"/>
    <property type="evidence" value="ECO:0007669"/>
    <property type="project" value="InterPro"/>
</dbReference>
<dbReference type="Pfam" id="PF00062">
    <property type="entry name" value="Lys"/>
    <property type="match status" value="1"/>
</dbReference>
<evidence type="ECO:0000256" key="3">
    <source>
        <dbReference type="RuleBase" id="RU004440"/>
    </source>
</evidence>
<evidence type="ECO:0000256" key="1">
    <source>
        <dbReference type="ARBA" id="ARBA00010859"/>
    </source>
</evidence>
<evidence type="ECO:0000313" key="7">
    <source>
        <dbReference type="RefSeq" id="XP_008702739.1"/>
    </source>
</evidence>
<reference evidence="7" key="1">
    <citation type="submission" date="2025-08" db="UniProtKB">
        <authorList>
            <consortium name="RefSeq"/>
        </authorList>
    </citation>
    <scope>IDENTIFICATION</scope>
    <source>
        <tissue evidence="7">Whole blood</tissue>
    </source>
</reference>
<accession>A0A384D7I1</accession>
<evidence type="ECO:0000256" key="4">
    <source>
        <dbReference type="SAM" id="SignalP"/>
    </source>
</evidence>
<name>A0A384D7I1_URSMA</name>
<dbReference type="SUPFAM" id="SSF53955">
    <property type="entry name" value="Lysozyme-like"/>
    <property type="match status" value="1"/>
</dbReference>
<dbReference type="PROSITE" id="PS51348">
    <property type="entry name" value="GLYCOSYL_HYDROL_F22_2"/>
    <property type="match status" value="1"/>
</dbReference>
<feature type="signal peptide" evidence="4">
    <location>
        <begin position="1"/>
        <end position="19"/>
    </location>
</feature>